<comment type="caution">
    <text evidence="1">The sequence shown here is derived from an EMBL/GenBank/DDBJ whole genome shotgun (WGS) entry which is preliminary data.</text>
</comment>
<reference evidence="1" key="1">
    <citation type="journal article" date="2012" name="Science">
        <title>Fermentation, hydrogen, and sulfur metabolism in multiple uncultivated bacterial phyla.</title>
        <authorList>
            <person name="Wrighton K.C."/>
            <person name="Thomas B.C."/>
            <person name="Sharon I."/>
            <person name="Miller C.S."/>
            <person name="Castelle C.J."/>
            <person name="VerBerkmoes N.C."/>
            <person name="Wilkins M.J."/>
            <person name="Hettich R.L."/>
            <person name="Lipton M.S."/>
            <person name="Williams K.H."/>
            <person name="Long P.E."/>
            <person name="Banfield J.F."/>
        </authorList>
    </citation>
    <scope>NUCLEOTIDE SEQUENCE [LARGE SCALE GENOMIC DNA]</scope>
</reference>
<dbReference type="AlphaFoldDB" id="K1YE42"/>
<gene>
    <name evidence="1" type="ORF">ACD_78C00018G0001</name>
</gene>
<organism evidence="1">
    <name type="scientific">uncultured bacterium</name>
    <name type="common">gcode 4</name>
    <dbReference type="NCBI Taxonomy" id="1234023"/>
    <lineage>
        <taxon>Bacteria</taxon>
        <taxon>environmental samples</taxon>
    </lineage>
</organism>
<proteinExistence type="predicted"/>
<evidence type="ECO:0000313" key="1">
    <source>
        <dbReference type="EMBL" id="EKD30528.1"/>
    </source>
</evidence>
<accession>K1YE42</accession>
<sequence length="125" mass="14740">MRCEFRVDATGTEEEEFPNSGEITIVDDVILYLEILIDEIRWIIAIREYSSDFGGREEDIFRFFWLEKSPYLILIQEIKFRSRPAEEIGISEGFEFPLDSRSDESVVSGDVDFGSFIHRFWDNRV</sequence>
<dbReference type="EMBL" id="AMFJ01034018">
    <property type="protein sequence ID" value="EKD30528.1"/>
    <property type="molecule type" value="Genomic_DNA"/>
</dbReference>
<protein>
    <submittedName>
        <fullName evidence="1">Uncharacterized protein</fullName>
    </submittedName>
</protein>
<name>K1YE42_9BACT</name>